<sequence length="113" mass="13160">MCVRCGTHVLVQIFNPFPYTALCFNGVPRDLFWCFPVAELCPPDRDCSSDGEGLLWVRDLMQDMRQSFSSNMVNKEIFREPSLVSHVCISTFKMQLLYQYQQWSEIRTRILAG</sequence>
<organism evidence="1 2">
    <name type="scientific">Eruca vesicaria subsp. sativa</name>
    <name type="common">Garden rocket</name>
    <name type="synonym">Eruca sativa</name>
    <dbReference type="NCBI Taxonomy" id="29727"/>
    <lineage>
        <taxon>Eukaryota</taxon>
        <taxon>Viridiplantae</taxon>
        <taxon>Streptophyta</taxon>
        <taxon>Embryophyta</taxon>
        <taxon>Tracheophyta</taxon>
        <taxon>Spermatophyta</taxon>
        <taxon>Magnoliopsida</taxon>
        <taxon>eudicotyledons</taxon>
        <taxon>Gunneridae</taxon>
        <taxon>Pentapetalae</taxon>
        <taxon>rosids</taxon>
        <taxon>malvids</taxon>
        <taxon>Brassicales</taxon>
        <taxon>Brassicaceae</taxon>
        <taxon>Brassiceae</taxon>
        <taxon>Eruca</taxon>
    </lineage>
</organism>
<proteinExistence type="predicted"/>
<comment type="caution">
    <text evidence="1">The sequence shown here is derived from an EMBL/GenBank/DDBJ whole genome shotgun (WGS) entry which is preliminary data.</text>
</comment>
<evidence type="ECO:0000313" key="2">
    <source>
        <dbReference type="Proteomes" id="UP001642260"/>
    </source>
</evidence>
<dbReference type="EMBL" id="CAKOAT010205932">
    <property type="protein sequence ID" value="CAH8355275.1"/>
    <property type="molecule type" value="Genomic_DNA"/>
</dbReference>
<protein>
    <submittedName>
        <fullName evidence="1">Uncharacterized protein</fullName>
    </submittedName>
</protein>
<name>A0ABC8K8P3_ERUVS</name>
<gene>
    <name evidence="1" type="ORF">ERUC_LOCUS21030</name>
</gene>
<dbReference type="Proteomes" id="UP001642260">
    <property type="component" value="Unassembled WGS sequence"/>
</dbReference>
<evidence type="ECO:0000313" key="1">
    <source>
        <dbReference type="EMBL" id="CAH8355275.1"/>
    </source>
</evidence>
<accession>A0ABC8K8P3</accession>
<keyword evidence="2" id="KW-1185">Reference proteome</keyword>
<dbReference type="AlphaFoldDB" id="A0ABC8K8P3"/>
<reference evidence="1 2" key="1">
    <citation type="submission" date="2022-03" db="EMBL/GenBank/DDBJ databases">
        <authorList>
            <person name="Macdonald S."/>
            <person name="Ahmed S."/>
            <person name="Newling K."/>
        </authorList>
    </citation>
    <scope>NUCLEOTIDE SEQUENCE [LARGE SCALE GENOMIC DNA]</scope>
</reference>